<dbReference type="Proteomes" id="UP001315686">
    <property type="component" value="Unassembled WGS sequence"/>
</dbReference>
<dbReference type="GO" id="GO:0004077">
    <property type="term" value="F:biotin--[biotin carboxyl-carrier protein] ligase activity"/>
    <property type="evidence" value="ECO:0007669"/>
    <property type="project" value="UniProtKB-EC"/>
</dbReference>
<dbReference type="Pfam" id="PF03099">
    <property type="entry name" value="BPL_LplA_LipB"/>
    <property type="match status" value="1"/>
</dbReference>
<evidence type="ECO:0000313" key="6">
    <source>
        <dbReference type="EMBL" id="MBT0956325.1"/>
    </source>
</evidence>
<dbReference type="Pfam" id="PF02237">
    <property type="entry name" value="BPL_C"/>
    <property type="match status" value="1"/>
</dbReference>
<dbReference type="InterPro" id="IPR045864">
    <property type="entry name" value="aa-tRNA-synth_II/BPL/LPL"/>
</dbReference>
<dbReference type="InterPro" id="IPR003142">
    <property type="entry name" value="BPL_C"/>
</dbReference>
<proteinExistence type="predicted"/>
<keyword evidence="2" id="KW-0092">Biotin</keyword>
<evidence type="ECO:0000256" key="1">
    <source>
        <dbReference type="ARBA" id="ARBA00022598"/>
    </source>
</evidence>
<comment type="catalytic activity">
    <reaction evidence="4">
        <text>biotin + L-lysyl-[protein] + ATP = N(6)-biotinyl-L-lysyl-[protein] + AMP + diphosphate + H(+)</text>
        <dbReference type="Rhea" id="RHEA:11756"/>
        <dbReference type="Rhea" id="RHEA-COMP:9752"/>
        <dbReference type="Rhea" id="RHEA-COMP:10505"/>
        <dbReference type="ChEBI" id="CHEBI:15378"/>
        <dbReference type="ChEBI" id="CHEBI:29969"/>
        <dbReference type="ChEBI" id="CHEBI:30616"/>
        <dbReference type="ChEBI" id="CHEBI:33019"/>
        <dbReference type="ChEBI" id="CHEBI:57586"/>
        <dbReference type="ChEBI" id="CHEBI:83144"/>
        <dbReference type="ChEBI" id="CHEBI:456215"/>
        <dbReference type="EC" id="6.3.4.15"/>
    </reaction>
</comment>
<evidence type="ECO:0000259" key="5">
    <source>
        <dbReference type="PROSITE" id="PS51733"/>
    </source>
</evidence>
<dbReference type="RefSeq" id="WP_327792529.1">
    <property type="nucleotide sequence ID" value="NZ_JADQAZ010000001.1"/>
</dbReference>
<feature type="domain" description="BPL/LPL catalytic" evidence="5">
    <location>
        <begin position="1"/>
        <end position="185"/>
    </location>
</feature>
<dbReference type="PANTHER" id="PTHR12835">
    <property type="entry name" value="BIOTIN PROTEIN LIGASE"/>
    <property type="match status" value="1"/>
</dbReference>
<evidence type="ECO:0000313" key="7">
    <source>
        <dbReference type="Proteomes" id="UP001315686"/>
    </source>
</evidence>
<dbReference type="EC" id="6.3.4.15" evidence="3"/>
<keyword evidence="7" id="KW-1185">Reference proteome</keyword>
<dbReference type="GO" id="GO:0005737">
    <property type="term" value="C:cytoplasm"/>
    <property type="evidence" value="ECO:0007669"/>
    <property type="project" value="TreeGrafter"/>
</dbReference>
<dbReference type="EMBL" id="JADQAZ010000001">
    <property type="protein sequence ID" value="MBT0956325.1"/>
    <property type="molecule type" value="Genomic_DNA"/>
</dbReference>
<dbReference type="Gene3D" id="2.30.30.100">
    <property type="match status" value="1"/>
</dbReference>
<evidence type="ECO:0000256" key="3">
    <source>
        <dbReference type="ARBA" id="ARBA00024227"/>
    </source>
</evidence>
<name>A0AAP2CMK1_9RHOB</name>
<comment type="caution">
    <text evidence="6">The sequence shown here is derived from an EMBL/GenBank/DDBJ whole genome shotgun (WGS) entry which is preliminary data.</text>
</comment>
<dbReference type="InterPro" id="IPR004143">
    <property type="entry name" value="BPL_LPL_catalytic"/>
</dbReference>
<dbReference type="AlphaFoldDB" id="A0AAP2CMK1"/>
<sequence length="247" mass="25803">MIQAPDWPGGTARIVLDEVDSTMAEARRRAPGLGGPTWIMAHHQGAAVGRRGRAWAMPEGNFAATLVIQPAGTPAQAALRSFTASLALYDAVRDFAPAAALALKWPNDVLLSGGKLAGILLENNPPHLSIGIGVNLAAAPDPAEVEEGALRPVSLAGSITAPPPDPEAFLSHLAAAFAAHEAQFAAYGFAPLRSLWLSRAARLGEAIRVRTTQAETHGTFETIDADGNLVLLTPKGRQSIPAGDVYF</sequence>
<protein>
    <recommendedName>
        <fullName evidence="3">biotin--[biotin carboxyl-carrier protein] ligase</fullName>
        <ecNumber evidence="3">6.3.4.15</ecNumber>
    </recommendedName>
</protein>
<dbReference type="InterPro" id="IPR004408">
    <property type="entry name" value="Biotin_CoA_COase_ligase"/>
</dbReference>
<gene>
    <name evidence="6" type="ORF">IV417_02905</name>
</gene>
<dbReference type="NCBIfam" id="TIGR00121">
    <property type="entry name" value="birA_ligase"/>
    <property type="match status" value="1"/>
</dbReference>
<keyword evidence="1 6" id="KW-0436">Ligase</keyword>
<organism evidence="6 7">
    <name type="scientific">Harenicola maris</name>
    <dbReference type="NCBI Taxonomy" id="2841044"/>
    <lineage>
        <taxon>Bacteria</taxon>
        <taxon>Pseudomonadati</taxon>
        <taxon>Pseudomonadota</taxon>
        <taxon>Alphaproteobacteria</taxon>
        <taxon>Rhodobacterales</taxon>
        <taxon>Paracoccaceae</taxon>
        <taxon>Harenicola</taxon>
    </lineage>
</organism>
<dbReference type="Gene3D" id="3.30.930.10">
    <property type="entry name" value="Bira Bifunctional Protein, Domain 2"/>
    <property type="match status" value="1"/>
</dbReference>
<dbReference type="SUPFAM" id="SSF55681">
    <property type="entry name" value="Class II aaRS and biotin synthetases"/>
    <property type="match status" value="1"/>
</dbReference>
<dbReference type="CDD" id="cd16442">
    <property type="entry name" value="BPL"/>
    <property type="match status" value="1"/>
</dbReference>
<evidence type="ECO:0000256" key="4">
    <source>
        <dbReference type="ARBA" id="ARBA00047846"/>
    </source>
</evidence>
<accession>A0AAP2CMK1</accession>
<dbReference type="PANTHER" id="PTHR12835:SF5">
    <property type="entry name" value="BIOTIN--PROTEIN LIGASE"/>
    <property type="match status" value="1"/>
</dbReference>
<evidence type="ECO:0000256" key="2">
    <source>
        <dbReference type="ARBA" id="ARBA00023267"/>
    </source>
</evidence>
<dbReference type="PROSITE" id="PS51733">
    <property type="entry name" value="BPL_LPL_CATALYTIC"/>
    <property type="match status" value="1"/>
</dbReference>
<reference evidence="6 7" key="1">
    <citation type="journal article" date="2021" name="Arch. Microbiol.">
        <title>Harenicola maris gen. nov., sp. nov. isolated from the Sea of Japan shallow sediments.</title>
        <authorList>
            <person name="Romanenko L.A."/>
            <person name="Kurilenko V.V."/>
            <person name="Chernysheva N.Y."/>
            <person name="Tekutyeva L.A."/>
            <person name="Velansky P.V."/>
            <person name="Svetashev V.I."/>
            <person name="Isaeva M.P."/>
        </authorList>
    </citation>
    <scope>NUCLEOTIDE SEQUENCE [LARGE SCALE GENOMIC DNA]</scope>
    <source>
        <strain evidence="6 7">KMM 3653</strain>
    </source>
</reference>